<evidence type="ECO:0000256" key="1">
    <source>
        <dbReference type="SAM" id="MobiDB-lite"/>
    </source>
</evidence>
<accession>A0ABQ8FNG2</accession>
<proteinExistence type="predicted"/>
<comment type="caution">
    <text evidence="2">The sequence shown here is derived from an EMBL/GenBank/DDBJ whole genome shotgun (WGS) entry which is preliminary data.</text>
</comment>
<sequence>MPISPLEKIPTESPRPQRRHYENLQACDRQNKLLKDDLERRTSNSTYQTDFIQSSTSNLIVDRICRRRTSLYDAPLAELQRLDKHISKYSKSGKLDHKQADRLLYMSTYQAAFTTQKQKLDISEFRYTNDKEIQREQHAVCTELPPTTLYHESYDSPKTGDIQTLGNPGKEHAMTKSLYLHLTPDLTVTDLLKGNGKSQKSTSYGRDYQGFENFKHQPQPQPSVLHHQGTPLPRAIKYRRWAQQ</sequence>
<reference evidence="2 3" key="1">
    <citation type="submission" date="2021-02" db="EMBL/GenBank/DDBJ databases">
        <title>Variation within the Batrachochytrium salamandrivorans European outbreak.</title>
        <authorList>
            <person name="Kelly M."/>
            <person name="Pasmans F."/>
            <person name="Shea T.P."/>
            <person name="Munoz J.F."/>
            <person name="Carranza S."/>
            <person name="Cuomo C.A."/>
            <person name="Martel A."/>
        </authorList>
    </citation>
    <scope>NUCLEOTIDE SEQUENCE [LARGE SCALE GENOMIC DNA]</scope>
    <source>
        <strain evidence="2 3">AMFP18/2</strain>
    </source>
</reference>
<keyword evidence="3" id="KW-1185">Reference proteome</keyword>
<dbReference type="Proteomes" id="UP001648503">
    <property type="component" value="Unassembled WGS sequence"/>
</dbReference>
<feature type="region of interest" description="Disordered" evidence="1">
    <location>
        <begin position="193"/>
        <end position="233"/>
    </location>
</feature>
<name>A0ABQ8FNG2_9FUNG</name>
<evidence type="ECO:0000313" key="2">
    <source>
        <dbReference type="EMBL" id="KAH6599816.1"/>
    </source>
</evidence>
<gene>
    <name evidence="2" type="ORF">BASA50_002747</name>
</gene>
<evidence type="ECO:0000313" key="3">
    <source>
        <dbReference type="Proteomes" id="UP001648503"/>
    </source>
</evidence>
<dbReference type="EMBL" id="JAFCIX010000059">
    <property type="protein sequence ID" value="KAH6599816.1"/>
    <property type="molecule type" value="Genomic_DNA"/>
</dbReference>
<organism evidence="2 3">
    <name type="scientific">Batrachochytrium salamandrivorans</name>
    <dbReference type="NCBI Taxonomy" id="1357716"/>
    <lineage>
        <taxon>Eukaryota</taxon>
        <taxon>Fungi</taxon>
        <taxon>Fungi incertae sedis</taxon>
        <taxon>Chytridiomycota</taxon>
        <taxon>Chytridiomycota incertae sedis</taxon>
        <taxon>Chytridiomycetes</taxon>
        <taxon>Rhizophydiales</taxon>
        <taxon>Rhizophydiales incertae sedis</taxon>
        <taxon>Batrachochytrium</taxon>
    </lineage>
</organism>
<protein>
    <submittedName>
        <fullName evidence="2">Uncharacterized protein</fullName>
    </submittedName>
</protein>